<dbReference type="SUPFAM" id="SSF47616">
    <property type="entry name" value="GST C-terminal domain-like"/>
    <property type="match status" value="1"/>
</dbReference>
<dbReference type="InterPro" id="IPR004045">
    <property type="entry name" value="Glutathione_S-Trfase_N"/>
</dbReference>
<evidence type="ECO:0000313" key="8">
    <source>
        <dbReference type="Proteomes" id="UP000248961"/>
    </source>
</evidence>
<dbReference type="InterPro" id="IPR036282">
    <property type="entry name" value="Glutathione-S-Trfase_C_sf"/>
</dbReference>
<dbReference type="InterPro" id="IPR040079">
    <property type="entry name" value="Glutathione_S-Trfase"/>
</dbReference>
<dbReference type="Gene3D" id="1.20.1050.10">
    <property type="match status" value="1"/>
</dbReference>
<dbReference type="InterPro" id="IPR004046">
    <property type="entry name" value="GST_C"/>
</dbReference>
<dbReference type="GO" id="GO:0009636">
    <property type="term" value="P:response to toxic substance"/>
    <property type="evidence" value="ECO:0007669"/>
    <property type="project" value="UniProtKB-ARBA"/>
</dbReference>
<comment type="catalytic activity">
    <reaction evidence="4">
        <text>RX + glutathione = an S-substituted glutathione + a halide anion + H(+)</text>
        <dbReference type="Rhea" id="RHEA:16437"/>
        <dbReference type="ChEBI" id="CHEBI:15378"/>
        <dbReference type="ChEBI" id="CHEBI:16042"/>
        <dbReference type="ChEBI" id="CHEBI:17792"/>
        <dbReference type="ChEBI" id="CHEBI:57925"/>
        <dbReference type="ChEBI" id="CHEBI:90779"/>
        <dbReference type="EC" id="2.5.1.18"/>
    </reaction>
</comment>
<dbReference type="VEuPathDB" id="FungiDB:BO97DRAFT_404053"/>
<feature type="domain" description="GST N-terminal" evidence="5">
    <location>
        <begin position="1"/>
        <end position="85"/>
    </location>
</feature>
<dbReference type="Pfam" id="PF00043">
    <property type="entry name" value="GST_C"/>
    <property type="match status" value="1"/>
</dbReference>
<dbReference type="PROSITE" id="PS50404">
    <property type="entry name" value="GST_NTER"/>
    <property type="match status" value="1"/>
</dbReference>
<dbReference type="SFLD" id="SFLDG01154">
    <property type="entry name" value="Main.5:_Phi-like"/>
    <property type="match status" value="1"/>
</dbReference>
<dbReference type="SFLD" id="SFLDG00358">
    <property type="entry name" value="Main_(cytGST)"/>
    <property type="match status" value="1"/>
</dbReference>
<dbReference type="InterPro" id="IPR010987">
    <property type="entry name" value="Glutathione-S-Trfase_C-like"/>
</dbReference>
<dbReference type="Gene3D" id="3.40.30.10">
    <property type="entry name" value="Glutaredoxin"/>
    <property type="match status" value="1"/>
</dbReference>
<dbReference type="GO" id="GO:0004364">
    <property type="term" value="F:glutathione transferase activity"/>
    <property type="evidence" value="ECO:0007669"/>
    <property type="project" value="UniProtKB-EC"/>
</dbReference>
<dbReference type="OrthoDB" id="249703at2759"/>
<dbReference type="EMBL" id="KZ824274">
    <property type="protein sequence ID" value="RAL14499.1"/>
    <property type="molecule type" value="Genomic_DNA"/>
</dbReference>
<dbReference type="GO" id="GO:0043295">
    <property type="term" value="F:glutathione binding"/>
    <property type="evidence" value="ECO:0007669"/>
    <property type="project" value="TreeGrafter"/>
</dbReference>
<comment type="similarity">
    <text evidence="1">Belongs to the GST superfamily. Phi family.</text>
</comment>
<evidence type="ECO:0000313" key="7">
    <source>
        <dbReference type="EMBL" id="RAL14499.1"/>
    </source>
</evidence>
<accession>A0A395I441</accession>
<dbReference type="FunFam" id="1.20.1050.10:FF:000004">
    <property type="entry name" value="Glutathione S-transferase F2"/>
    <property type="match status" value="1"/>
</dbReference>
<dbReference type="PANTHER" id="PTHR43900:SF3">
    <property type="entry name" value="GLUTATHIONE S-TRANSFERASE RHO"/>
    <property type="match status" value="1"/>
</dbReference>
<dbReference type="SFLD" id="SFLDS00019">
    <property type="entry name" value="Glutathione_Transferase_(cytos"/>
    <property type="match status" value="1"/>
</dbReference>
<evidence type="ECO:0000259" key="6">
    <source>
        <dbReference type="PROSITE" id="PS50405"/>
    </source>
</evidence>
<evidence type="ECO:0000256" key="4">
    <source>
        <dbReference type="ARBA" id="ARBA00047960"/>
    </source>
</evidence>
<dbReference type="STRING" id="1450537.A0A395I441"/>
<evidence type="ECO:0000259" key="5">
    <source>
        <dbReference type="PROSITE" id="PS50404"/>
    </source>
</evidence>
<dbReference type="InterPro" id="IPR036249">
    <property type="entry name" value="Thioredoxin-like_sf"/>
</dbReference>
<keyword evidence="3 7" id="KW-0808">Transferase</keyword>
<dbReference type="PROSITE" id="PS50405">
    <property type="entry name" value="GST_CTER"/>
    <property type="match status" value="1"/>
</dbReference>
<proteinExistence type="inferred from homology"/>
<feature type="domain" description="GST C-terminal" evidence="6">
    <location>
        <begin position="94"/>
        <end position="218"/>
    </location>
</feature>
<dbReference type="GO" id="GO:0005737">
    <property type="term" value="C:cytoplasm"/>
    <property type="evidence" value="ECO:0007669"/>
    <property type="project" value="TreeGrafter"/>
</dbReference>
<organism evidence="7 8">
    <name type="scientific">Aspergillus homomorphus (strain CBS 101889)</name>
    <dbReference type="NCBI Taxonomy" id="1450537"/>
    <lineage>
        <taxon>Eukaryota</taxon>
        <taxon>Fungi</taxon>
        <taxon>Dikarya</taxon>
        <taxon>Ascomycota</taxon>
        <taxon>Pezizomycotina</taxon>
        <taxon>Eurotiomycetes</taxon>
        <taxon>Eurotiomycetidae</taxon>
        <taxon>Eurotiales</taxon>
        <taxon>Aspergillaceae</taxon>
        <taxon>Aspergillus</taxon>
        <taxon>Aspergillus subgen. Circumdati</taxon>
    </lineage>
</organism>
<dbReference type="FunFam" id="3.40.30.10:FF:000016">
    <property type="entry name" value="Glutathione S-transferase F2"/>
    <property type="match status" value="1"/>
</dbReference>
<dbReference type="Proteomes" id="UP000248961">
    <property type="component" value="Unassembled WGS sequence"/>
</dbReference>
<name>A0A395I441_ASPHC</name>
<dbReference type="PANTHER" id="PTHR43900">
    <property type="entry name" value="GLUTATHIONE S-TRANSFERASE RHO"/>
    <property type="match status" value="1"/>
</dbReference>
<protein>
    <recommendedName>
        <fullName evidence="2">glutathione transferase</fullName>
        <ecNumber evidence="2">2.5.1.18</ecNumber>
    </recommendedName>
</protein>
<evidence type="ECO:0000256" key="2">
    <source>
        <dbReference type="ARBA" id="ARBA00012452"/>
    </source>
</evidence>
<reference evidence="7 8" key="1">
    <citation type="submission" date="2018-02" db="EMBL/GenBank/DDBJ databases">
        <title>The genomes of Aspergillus section Nigri reveals drivers in fungal speciation.</title>
        <authorList>
            <consortium name="DOE Joint Genome Institute"/>
            <person name="Vesth T.C."/>
            <person name="Nybo J."/>
            <person name="Theobald S."/>
            <person name="Brandl J."/>
            <person name="Frisvad J.C."/>
            <person name="Nielsen K.F."/>
            <person name="Lyhne E.K."/>
            <person name="Kogle M.E."/>
            <person name="Kuo A."/>
            <person name="Riley R."/>
            <person name="Clum A."/>
            <person name="Nolan M."/>
            <person name="Lipzen A."/>
            <person name="Salamov A."/>
            <person name="Henrissat B."/>
            <person name="Wiebenga A."/>
            <person name="De vries R.P."/>
            <person name="Grigoriev I.V."/>
            <person name="Mortensen U.H."/>
            <person name="Andersen M.R."/>
            <person name="Baker S.E."/>
        </authorList>
    </citation>
    <scope>NUCLEOTIDE SEQUENCE [LARGE SCALE GENOMIC DNA]</scope>
    <source>
        <strain evidence="7 8">CBS 101889</strain>
    </source>
</reference>
<dbReference type="GO" id="GO:0006749">
    <property type="term" value="P:glutathione metabolic process"/>
    <property type="evidence" value="ECO:0007669"/>
    <property type="project" value="TreeGrafter"/>
</dbReference>
<sequence>MVLKLHGIAMSTCTKRVMVALNEKGVEHELVPVNFAQGEHKSPEYLNNLQPFGKVPVLEDTETGVKLFESRAIAAYVAVKYRGQGNEIAPAESDLKAYAQYQQALSVENSYFDPPASGIAFEKVFKGMKGMGETDEAAVKAHLAQLDNALQGYERILSKQKYLAGDKVTLADLNHLPYGAFVEQFGFKDLLSKYPAVQKWWEDLKARDSWQKIVAASS</sequence>
<dbReference type="CDD" id="cd03053">
    <property type="entry name" value="GST_N_Phi"/>
    <property type="match status" value="1"/>
</dbReference>
<dbReference type="EC" id="2.5.1.18" evidence="2"/>
<dbReference type="SUPFAM" id="SSF52833">
    <property type="entry name" value="Thioredoxin-like"/>
    <property type="match status" value="1"/>
</dbReference>
<dbReference type="AlphaFoldDB" id="A0A395I441"/>
<dbReference type="RefSeq" id="XP_025553653.1">
    <property type="nucleotide sequence ID" value="XM_025694880.1"/>
</dbReference>
<evidence type="ECO:0000256" key="1">
    <source>
        <dbReference type="ARBA" id="ARBA00010128"/>
    </source>
</evidence>
<evidence type="ECO:0000256" key="3">
    <source>
        <dbReference type="ARBA" id="ARBA00022679"/>
    </source>
</evidence>
<gene>
    <name evidence="7" type="ORF">BO97DRAFT_404053</name>
</gene>
<keyword evidence="8" id="KW-1185">Reference proteome</keyword>
<dbReference type="GeneID" id="37199169"/>
<dbReference type="Pfam" id="PF02798">
    <property type="entry name" value="GST_N"/>
    <property type="match status" value="1"/>
</dbReference>